<dbReference type="PANTHER" id="PTHR30146">
    <property type="entry name" value="LACI-RELATED TRANSCRIPTIONAL REPRESSOR"/>
    <property type="match status" value="1"/>
</dbReference>
<dbReference type="Gene3D" id="1.10.260.40">
    <property type="entry name" value="lambda repressor-like DNA-binding domains"/>
    <property type="match status" value="1"/>
</dbReference>
<dbReference type="InterPro" id="IPR028082">
    <property type="entry name" value="Peripla_BP_I"/>
</dbReference>
<evidence type="ECO:0000256" key="2">
    <source>
        <dbReference type="ARBA" id="ARBA00023125"/>
    </source>
</evidence>
<evidence type="ECO:0000256" key="1">
    <source>
        <dbReference type="ARBA" id="ARBA00023015"/>
    </source>
</evidence>
<dbReference type="CDD" id="cd01392">
    <property type="entry name" value="HTH_LacI"/>
    <property type="match status" value="1"/>
</dbReference>
<reference evidence="5" key="1">
    <citation type="submission" date="2016-11" db="EMBL/GenBank/DDBJ databases">
        <authorList>
            <person name="Jaros S."/>
            <person name="Januszkiewicz K."/>
            <person name="Wedrychowicz H."/>
        </authorList>
    </citation>
    <scope>NUCLEOTIDE SEQUENCE</scope>
    <source>
        <strain evidence="5">ACA-DC 565</strain>
    </source>
</reference>
<evidence type="ECO:0000256" key="3">
    <source>
        <dbReference type="ARBA" id="ARBA00023163"/>
    </source>
</evidence>
<dbReference type="SUPFAM" id="SSF53822">
    <property type="entry name" value="Periplasmic binding protein-like I"/>
    <property type="match status" value="1"/>
</dbReference>
<sequence length="331" mass="37389">MATIRDIATKAGVSSATVSRVLNYDNKLSVSEATRKRIFATAKELNYTKYKDKQNKSKGRIAVTQWYTENQELEDLYYLDIRINAENALYRYGYEPIRLFHNEELNENEEIAGTIAIGKFSAQQIDKIVARNPNVVFADMDTLSCDYDCVVTDVANPVKRALAHFIQVGLTDIGLITGREETSDGQREITDQRTKVFQRYLTEKGLYRPEFVFNGKFTVDSGYQMMRKAIKTLGSRLPHAFFIASDILAIGCNNALQEAHLAVPQRISLIGYNDITLAKYLSPSLSTIKVATGEIGRQSVRLLMERLNKKRTLPQKVQLGAKLILRDSSLN</sequence>
<dbReference type="PROSITE" id="PS00356">
    <property type="entry name" value="HTH_LACI_1"/>
    <property type="match status" value="1"/>
</dbReference>
<keyword evidence="3" id="KW-0804">Transcription</keyword>
<dbReference type="Gene3D" id="3.40.50.2300">
    <property type="match status" value="2"/>
</dbReference>
<evidence type="ECO:0000259" key="4">
    <source>
        <dbReference type="PROSITE" id="PS50932"/>
    </source>
</evidence>
<dbReference type="InterPro" id="IPR046335">
    <property type="entry name" value="LacI/GalR-like_sensor"/>
</dbReference>
<dbReference type="SUPFAM" id="SSF47413">
    <property type="entry name" value="lambda repressor-like DNA-binding domains"/>
    <property type="match status" value="1"/>
</dbReference>
<dbReference type="PRINTS" id="PR00036">
    <property type="entry name" value="HTHLACI"/>
</dbReference>
<dbReference type="AlphaFoldDB" id="A0A1K2I8S9"/>
<dbReference type="InterPro" id="IPR010982">
    <property type="entry name" value="Lambda_DNA-bd_dom_sf"/>
</dbReference>
<dbReference type="CDD" id="cd01544">
    <property type="entry name" value="PBP1_GalR"/>
    <property type="match status" value="1"/>
</dbReference>
<dbReference type="PROSITE" id="PS50932">
    <property type="entry name" value="HTH_LACI_2"/>
    <property type="match status" value="1"/>
</dbReference>
<evidence type="ECO:0000313" key="5">
    <source>
        <dbReference type="EMBL" id="SFZ88811.1"/>
    </source>
</evidence>
<dbReference type="Pfam" id="PF13377">
    <property type="entry name" value="Peripla_BP_3"/>
    <property type="match status" value="1"/>
</dbReference>
<gene>
    <name evidence="5" type="ORF">LREN565_1924</name>
</gene>
<dbReference type="Pfam" id="PF00356">
    <property type="entry name" value="LacI"/>
    <property type="match status" value="1"/>
</dbReference>
<dbReference type="GO" id="GO:0003700">
    <property type="term" value="F:DNA-binding transcription factor activity"/>
    <property type="evidence" value="ECO:0007669"/>
    <property type="project" value="TreeGrafter"/>
</dbReference>
<dbReference type="GO" id="GO:0000976">
    <property type="term" value="F:transcription cis-regulatory region binding"/>
    <property type="evidence" value="ECO:0007669"/>
    <property type="project" value="TreeGrafter"/>
</dbReference>
<accession>A0A1K2I8S9</accession>
<organism evidence="5">
    <name type="scientific">Loigolactobacillus rennini</name>
    <dbReference type="NCBI Taxonomy" id="238013"/>
    <lineage>
        <taxon>Bacteria</taxon>
        <taxon>Bacillati</taxon>
        <taxon>Bacillota</taxon>
        <taxon>Bacilli</taxon>
        <taxon>Lactobacillales</taxon>
        <taxon>Lactobacillaceae</taxon>
        <taxon>Loigolactobacillus</taxon>
    </lineage>
</organism>
<keyword evidence="1" id="KW-0805">Transcription regulation</keyword>
<feature type="domain" description="HTH lacI-type" evidence="4">
    <location>
        <begin position="2"/>
        <end position="48"/>
    </location>
</feature>
<name>A0A1K2I8S9_9LACO</name>
<dbReference type="PANTHER" id="PTHR30146:SF149">
    <property type="entry name" value="HTH-TYPE TRANSCRIPTIONAL REGULATOR EBGR"/>
    <property type="match status" value="1"/>
</dbReference>
<dbReference type="InterPro" id="IPR000843">
    <property type="entry name" value="HTH_LacI"/>
</dbReference>
<keyword evidence="2" id="KW-0238">DNA-binding</keyword>
<protein>
    <submittedName>
        <fullName evidence="5">Galactose operon repressor, GalR-LacI family of transcriptional regulators</fullName>
    </submittedName>
</protein>
<dbReference type="EMBL" id="LT634362">
    <property type="protein sequence ID" value="SFZ88811.1"/>
    <property type="molecule type" value="Genomic_DNA"/>
</dbReference>
<proteinExistence type="predicted"/>
<dbReference type="SMART" id="SM00354">
    <property type="entry name" value="HTH_LACI"/>
    <property type="match status" value="1"/>
</dbReference>